<dbReference type="OrthoDB" id="5350410at2759"/>
<dbReference type="EMBL" id="GL629801">
    <property type="protein sequence ID" value="EFX00305.1"/>
    <property type="molecule type" value="Genomic_DNA"/>
</dbReference>
<proteinExistence type="predicted"/>
<name>F0XQ70_GROCL</name>
<protein>
    <recommendedName>
        <fullName evidence="4">AMP-activated protein kinase glycogen-binding domain-containing protein</fullName>
    </recommendedName>
</protein>
<evidence type="ECO:0000256" key="1">
    <source>
        <dbReference type="SAM" id="MobiDB-lite"/>
    </source>
</evidence>
<keyword evidence="3" id="KW-1185">Reference proteome</keyword>
<evidence type="ECO:0000313" key="2">
    <source>
        <dbReference type="EMBL" id="EFX00305.1"/>
    </source>
</evidence>
<dbReference type="GeneID" id="25980837"/>
<accession>F0XQ70</accession>
<reference evidence="2 3" key="1">
    <citation type="journal article" date="2011" name="Proc. Natl. Acad. Sci. U.S.A.">
        <title>Genome and transcriptome analyses of the mountain pine beetle-fungal symbiont Grosmannia clavigera, a lodgepole pine pathogen.</title>
        <authorList>
            <person name="DiGuistini S."/>
            <person name="Wang Y."/>
            <person name="Liao N.Y."/>
            <person name="Taylor G."/>
            <person name="Tanguay P."/>
            <person name="Feau N."/>
            <person name="Henrissat B."/>
            <person name="Chan S.K."/>
            <person name="Hesse-Orce U."/>
            <person name="Alamouti S.M."/>
            <person name="Tsui C.K.M."/>
            <person name="Docking R.T."/>
            <person name="Levasseur A."/>
            <person name="Haridas S."/>
            <person name="Robertson G."/>
            <person name="Birol I."/>
            <person name="Holt R.A."/>
            <person name="Marra M.A."/>
            <person name="Hamelin R.C."/>
            <person name="Hirst M."/>
            <person name="Jones S.J.M."/>
            <person name="Bohlmann J."/>
            <person name="Breuil C."/>
        </authorList>
    </citation>
    <scope>NUCLEOTIDE SEQUENCE [LARGE SCALE GENOMIC DNA]</scope>
    <source>
        <strain evidence="3">kw1407 / UAMH 11150</strain>
    </source>
</reference>
<dbReference type="HOGENOM" id="CLU_486603_0_0_1"/>
<evidence type="ECO:0000313" key="3">
    <source>
        <dbReference type="Proteomes" id="UP000007796"/>
    </source>
</evidence>
<feature type="region of interest" description="Disordered" evidence="1">
    <location>
        <begin position="75"/>
        <end position="95"/>
    </location>
</feature>
<evidence type="ECO:0008006" key="4">
    <source>
        <dbReference type="Google" id="ProtNLM"/>
    </source>
</evidence>
<organism evidence="3">
    <name type="scientific">Grosmannia clavigera (strain kw1407 / UAMH 11150)</name>
    <name type="common">Blue stain fungus</name>
    <name type="synonym">Graphiocladiella clavigera</name>
    <dbReference type="NCBI Taxonomy" id="655863"/>
    <lineage>
        <taxon>Eukaryota</taxon>
        <taxon>Fungi</taxon>
        <taxon>Dikarya</taxon>
        <taxon>Ascomycota</taxon>
        <taxon>Pezizomycotina</taxon>
        <taxon>Sordariomycetes</taxon>
        <taxon>Sordariomycetidae</taxon>
        <taxon>Ophiostomatales</taxon>
        <taxon>Ophiostomataceae</taxon>
        <taxon>Leptographium</taxon>
    </lineage>
</organism>
<dbReference type="eggNOG" id="ENOG502STER">
    <property type="taxonomic scope" value="Eukaryota"/>
</dbReference>
<sequence length="452" mass="48529">MNTEPSSVKISYKSAEIHPPLFIAGSYSSPPWTPQEMEHSKTENGEQIFTKTIKGSPGTIVEYKFRVGTGDCAHVERPPTPPPDSPPPHVLGWDRIEIGPSLGHENLASADDGRSSTAPMFAYELAAENDTVLSEKALSHVSASEEAIDEAFDPNDPTLERFPSNRDEILEKVRTIETGLNEDRTSFDGIPLSPVVGPGRRHSNEPVVDMLPTDSGADRSEVRLESHTVSRSRDSLRPSISGASLHCIVEESAVEESVGEFAVEEATVEEAAVEISAVELSAVELPAVELSAAEISAVEISAVELPAVDVYAVEKQTGDDEQVPSRPQSAGNDAAVPEPDTHLSAGIEASDPSEADIDVAEEPELAGSEQDQDSEQRETTPRALEAVEAAVVPADVPGVEDGEATDEAQLSSPVSTGIKVTGNDNWLASFFRLVFVDWIGAFFARLFNWRRA</sequence>
<feature type="compositionally biased region" description="Pro residues" evidence="1">
    <location>
        <begin position="78"/>
        <end position="89"/>
    </location>
</feature>
<dbReference type="RefSeq" id="XP_014169787.1">
    <property type="nucleotide sequence ID" value="XM_014314312.1"/>
</dbReference>
<dbReference type="AlphaFoldDB" id="F0XQ70"/>
<feature type="region of interest" description="Disordered" evidence="1">
    <location>
        <begin position="316"/>
        <end position="354"/>
    </location>
</feature>
<dbReference type="InParanoid" id="F0XQ70"/>
<feature type="region of interest" description="Disordered" evidence="1">
    <location>
        <begin position="390"/>
        <end position="411"/>
    </location>
</feature>
<feature type="region of interest" description="Disordered" evidence="1">
    <location>
        <begin position="185"/>
        <end position="215"/>
    </location>
</feature>
<dbReference type="Proteomes" id="UP000007796">
    <property type="component" value="Unassembled WGS sequence"/>
</dbReference>
<feature type="region of interest" description="Disordered" evidence="1">
    <location>
        <begin position="26"/>
        <end position="46"/>
    </location>
</feature>
<gene>
    <name evidence="2" type="ORF">CMQ_7307</name>
</gene>